<dbReference type="OrthoDB" id="1419882at2"/>
<evidence type="ECO:0000313" key="4">
    <source>
        <dbReference type="Proteomes" id="UP000256629"/>
    </source>
</evidence>
<dbReference type="InterPro" id="IPR011990">
    <property type="entry name" value="TPR-like_helical_dom_sf"/>
</dbReference>
<keyword evidence="2" id="KW-0732">Signal</keyword>
<proteinExistence type="predicted"/>
<feature type="repeat" description="TPR" evidence="1">
    <location>
        <begin position="137"/>
        <end position="170"/>
    </location>
</feature>
<dbReference type="Proteomes" id="UP000256629">
    <property type="component" value="Unassembled WGS sequence"/>
</dbReference>
<sequence>MKRSILVLISILFSMNLLGQNQGGVSFSAPDKNSSLMDLAKILFLPEKEFSFNISTKDTKQSYAEIESIKVKDEKYLNQLIGELKKDSLNPFYLKDIADYYTEVNQTKLAKQYYSKAYKNLNTKFRKPIKDMSKDSASYYSFRGLLKLKLSDTTTALSDFKKAVQLKPTDSIALIFYPILLIEKGKLKEADSYIKRLIANSECATVPYIWLIINETFNKLPELAKLKEKESISKSFKERSYDEILDFKILDSYASKCKANQEIQNARVMADILGLFAKLASSGAPDNSEITNYNDFKYQQWKNLETIFLNINDYEMNKLHEIIKILALLETDKKLNDYSLFKCYGFVYFMLRDWEKTIFYFNEAIRVFPTEKGSKDFNLNECYGNLGLIYLQKSDTLNFRKLIHEKIANESDIKNTLDDQIKLANDYYLNGDIHKAEGYCRKVREINPDHFDALRLLAHINILKGSKLPPIFQLDKARRYVNSNTDAYNLLMQYAIYQIYNGDIKTAKGNIEKAREINGGGDCALCDKLLADYCNDK</sequence>
<organism evidence="3 4">
    <name type="scientific">Seonamhaeicola aphaedonensis</name>
    <dbReference type="NCBI Taxonomy" id="1461338"/>
    <lineage>
        <taxon>Bacteria</taxon>
        <taxon>Pseudomonadati</taxon>
        <taxon>Bacteroidota</taxon>
        <taxon>Flavobacteriia</taxon>
        <taxon>Flavobacteriales</taxon>
        <taxon>Flavobacteriaceae</taxon>
    </lineage>
</organism>
<evidence type="ECO:0000256" key="1">
    <source>
        <dbReference type="PROSITE-ProRule" id="PRU00339"/>
    </source>
</evidence>
<dbReference type="SUPFAM" id="SSF48452">
    <property type="entry name" value="TPR-like"/>
    <property type="match status" value="2"/>
</dbReference>
<gene>
    <name evidence="3" type="ORF">DFQ02_10112</name>
</gene>
<protein>
    <recommendedName>
        <fullName evidence="5">Tetratricopeptide repeat protein</fullName>
    </recommendedName>
</protein>
<dbReference type="Gene3D" id="1.25.40.10">
    <property type="entry name" value="Tetratricopeptide repeat domain"/>
    <property type="match status" value="3"/>
</dbReference>
<evidence type="ECO:0008006" key="5">
    <source>
        <dbReference type="Google" id="ProtNLM"/>
    </source>
</evidence>
<keyword evidence="1" id="KW-0802">TPR repeat</keyword>
<reference evidence="3 4" key="1">
    <citation type="submission" date="2018-07" db="EMBL/GenBank/DDBJ databases">
        <title>Genomic Encyclopedia of Type Strains, Phase III (KMG-III): the genomes of soil and plant-associated and newly described type strains.</title>
        <authorList>
            <person name="Whitman W."/>
        </authorList>
    </citation>
    <scope>NUCLEOTIDE SEQUENCE [LARGE SCALE GENOMIC DNA]</scope>
    <source>
        <strain evidence="3 4">CECT 8487</strain>
    </source>
</reference>
<feature type="repeat" description="TPR" evidence="1">
    <location>
        <begin position="338"/>
        <end position="371"/>
    </location>
</feature>
<accession>A0A3D9HKF4</accession>
<feature type="chain" id="PRO_5017717630" description="Tetratricopeptide repeat protein" evidence="2">
    <location>
        <begin position="20"/>
        <end position="537"/>
    </location>
</feature>
<keyword evidence="4" id="KW-1185">Reference proteome</keyword>
<dbReference type="AlphaFoldDB" id="A0A3D9HKF4"/>
<dbReference type="PROSITE" id="PS50005">
    <property type="entry name" value="TPR"/>
    <property type="match status" value="2"/>
</dbReference>
<dbReference type="InterPro" id="IPR019734">
    <property type="entry name" value="TPR_rpt"/>
</dbReference>
<dbReference type="EMBL" id="QRDX01000001">
    <property type="protein sequence ID" value="RED49992.1"/>
    <property type="molecule type" value="Genomic_DNA"/>
</dbReference>
<evidence type="ECO:0000256" key="2">
    <source>
        <dbReference type="SAM" id="SignalP"/>
    </source>
</evidence>
<name>A0A3D9HKF4_9FLAO</name>
<dbReference type="RefSeq" id="WP_147297715.1">
    <property type="nucleotide sequence ID" value="NZ_QRDX01000001.1"/>
</dbReference>
<evidence type="ECO:0000313" key="3">
    <source>
        <dbReference type="EMBL" id="RED49992.1"/>
    </source>
</evidence>
<feature type="signal peptide" evidence="2">
    <location>
        <begin position="1"/>
        <end position="19"/>
    </location>
</feature>
<dbReference type="SMART" id="SM00028">
    <property type="entry name" value="TPR"/>
    <property type="match status" value="4"/>
</dbReference>
<comment type="caution">
    <text evidence="3">The sequence shown here is derived from an EMBL/GenBank/DDBJ whole genome shotgun (WGS) entry which is preliminary data.</text>
</comment>